<reference evidence="1" key="1">
    <citation type="submission" date="2021-08" db="EMBL/GenBank/DDBJ databases">
        <authorList>
            <person name="Yaryura P.M."/>
            <person name="Bianco M.I."/>
            <person name="Morais C."/>
            <person name="Setubal J.C."/>
        </authorList>
    </citation>
    <scope>NUCLEOTIDE SEQUENCE</scope>
    <source>
        <strain evidence="1">AP1</strain>
    </source>
</reference>
<organism evidence="1 2">
    <name type="scientific">Pseudomonas soli</name>
    <dbReference type="NCBI Taxonomy" id="1306993"/>
    <lineage>
        <taxon>Bacteria</taxon>
        <taxon>Pseudomonadati</taxon>
        <taxon>Pseudomonadota</taxon>
        <taxon>Gammaproteobacteria</taxon>
        <taxon>Pseudomonadales</taxon>
        <taxon>Pseudomonadaceae</taxon>
        <taxon>Pseudomonas</taxon>
    </lineage>
</organism>
<evidence type="ECO:0000313" key="2">
    <source>
        <dbReference type="Proteomes" id="UP001209279"/>
    </source>
</evidence>
<dbReference type="SUPFAM" id="SSF56399">
    <property type="entry name" value="ADP-ribosylation"/>
    <property type="match status" value="1"/>
</dbReference>
<gene>
    <name evidence="1" type="ORF">K7K07_15310</name>
</gene>
<proteinExistence type="predicted"/>
<evidence type="ECO:0000313" key="1">
    <source>
        <dbReference type="EMBL" id="UXZ43446.1"/>
    </source>
</evidence>
<sequence>MLLEIRRFISLSASDRQRSIVFTASASYSYAPFGSRGQQAGTHRLGYTGTIIEAFTEHYLLGNGYRGFNPLLMRFNSPDSWSPFGKAGVNAYAYCLNDPMNASDPSGHIKHSTGWERVRQTLKFSLGAWQLQQRPDTLASRAVRVLERQSRILPAESAQMVAGDISGAGTVYKRIGSRPPSPSASSYQPVLRRGISDPLDVRNMTRLYPAELGQYVKAVPGSREQISIYSKGHAELYLRTVHANPDDFEPGMLQGILPEHLAAADNALLMDGMEVDVSRVLSVFRGTSG</sequence>
<dbReference type="InterPro" id="IPR022385">
    <property type="entry name" value="Rhs_assc_core"/>
</dbReference>
<dbReference type="RefSeq" id="WP_237750144.1">
    <property type="nucleotide sequence ID" value="NZ_CATKPM010000003.1"/>
</dbReference>
<dbReference type="NCBIfam" id="TIGR03696">
    <property type="entry name" value="Rhs_assc_core"/>
    <property type="match status" value="1"/>
</dbReference>
<dbReference type="EMBL" id="CP083803">
    <property type="protein sequence ID" value="UXZ43446.1"/>
    <property type="molecule type" value="Genomic_DNA"/>
</dbReference>
<accession>A0AAJ5SQP0</accession>
<protein>
    <submittedName>
        <fullName evidence="1">RHS repeat-associated core domain-containing protein</fullName>
    </submittedName>
</protein>
<dbReference type="Proteomes" id="UP001209279">
    <property type="component" value="Chromosome"/>
</dbReference>
<name>A0AAJ5SQP0_9PSED</name>
<dbReference type="Gene3D" id="2.180.10.10">
    <property type="entry name" value="RHS repeat-associated core"/>
    <property type="match status" value="1"/>
</dbReference>
<dbReference type="AlphaFoldDB" id="A0AAJ5SQP0"/>